<accession>A0A1Q6DTD2</accession>
<reference evidence="2" key="1">
    <citation type="submission" date="2016-12" db="EMBL/GenBank/DDBJ databases">
        <title>Discovery of methanogenic haloarchaea.</title>
        <authorList>
            <person name="Sorokin D.Y."/>
            <person name="Makarova K.S."/>
            <person name="Abbas B."/>
            <person name="Ferrer M."/>
            <person name="Golyshin P.N."/>
        </authorList>
    </citation>
    <scope>NUCLEOTIDE SEQUENCE [LARGE SCALE GENOMIC DNA]</scope>
    <source>
        <strain evidence="2">HMET1</strain>
    </source>
</reference>
<organism evidence="2 3">
    <name type="scientific">Methanohalarchaeum thermophilum</name>
    <dbReference type="NCBI Taxonomy" id="1903181"/>
    <lineage>
        <taxon>Archaea</taxon>
        <taxon>Methanobacteriati</taxon>
        <taxon>Methanobacteriota</taxon>
        <taxon>Methanonatronarchaeia</taxon>
        <taxon>Methanonatronarchaeales</taxon>
        <taxon>Methanonatronarchaeaceae</taxon>
        <taxon>Candidatus Methanohalarchaeum</taxon>
    </lineage>
</organism>
<evidence type="ECO:0000256" key="1">
    <source>
        <dbReference type="HAMAP-Rule" id="MF_01223"/>
    </source>
</evidence>
<evidence type="ECO:0000313" key="2">
    <source>
        <dbReference type="EMBL" id="OKY77607.1"/>
    </source>
</evidence>
<dbReference type="Pfam" id="PF04475">
    <property type="entry name" value="DUF555"/>
    <property type="match status" value="1"/>
</dbReference>
<dbReference type="AlphaFoldDB" id="A0A1Q6DTD2"/>
<comment type="similarity">
    <text evidence="1">Belongs to the UPF0212 family.</text>
</comment>
<dbReference type="FunCoup" id="A0A1Q6DTD2">
    <property type="interactions" value="1"/>
</dbReference>
<sequence>MDDYYVTLEAAWTVKDVESVEDAMSVAISEAGNKLNAAGLGYVEIDVGSTICPACGQPFESVYIAADTALVGLIFGIKVFNAENEEHAVRIAKSSIGKALRDVPLEAIEVEIVEEEEEEEKEEEIEG</sequence>
<gene>
    <name evidence="2" type="ORF">BTN85_0075</name>
</gene>
<comment type="caution">
    <text evidence="2">The sequence shown here is derived from an EMBL/GenBank/DDBJ whole genome shotgun (WGS) entry which is preliminary data.</text>
</comment>
<dbReference type="PIRSF" id="PIRSF016934">
    <property type="entry name" value="UCP016934"/>
    <property type="match status" value="1"/>
</dbReference>
<dbReference type="PANTHER" id="PTHR42199:SF1">
    <property type="entry name" value="UPF0212 PROTEIN TK1194"/>
    <property type="match status" value="1"/>
</dbReference>
<dbReference type="EMBL" id="MSDW01000001">
    <property type="protein sequence ID" value="OKY77607.1"/>
    <property type="molecule type" value="Genomic_DNA"/>
</dbReference>
<dbReference type="NCBIfam" id="NF003035">
    <property type="entry name" value="PRK03922.1"/>
    <property type="match status" value="1"/>
</dbReference>
<dbReference type="Proteomes" id="UP000185744">
    <property type="component" value="Unassembled WGS sequence"/>
</dbReference>
<dbReference type="InParanoid" id="A0A1Q6DTD2"/>
<keyword evidence="3" id="KW-1185">Reference proteome</keyword>
<dbReference type="PANTHER" id="PTHR42199">
    <property type="entry name" value="UPF0212 PROTEIN MJ0068"/>
    <property type="match status" value="1"/>
</dbReference>
<dbReference type="HAMAP" id="MF_01223">
    <property type="entry name" value="UPF0212"/>
    <property type="match status" value="1"/>
</dbReference>
<dbReference type="STRING" id="1903181.BTN85_0075"/>
<dbReference type="InterPro" id="IPR007564">
    <property type="entry name" value="UPF0212"/>
</dbReference>
<name>A0A1Q6DTD2_METT1</name>
<proteinExistence type="inferred from homology"/>
<protein>
    <recommendedName>
        <fullName evidence="1">UPF0212 protein BTN85_0075</fullName>
    </recommendedName>
</protein>
<evidence type="ECO:0000313" key="3">
    <source>
        <dbReference type="Proteomes" id="UP000185744"/>
    </source>
</evidence>